<proteinExistence type="predicted"/>
<name>A0A1H9GPR8_9ACTN</name>
<feature type="compositionally biased region" description="Low complexity" evidence="2">
    <location>
        <begin position="2286"/>
        <end position="2296"/>
    </location>
</feature>
<keyword evidence="1" id="KW-0677">Repeat</keyword>
<dbReference type="PANTHER" id="PTHR32305:SF17">
    <property type="entry name" value="TRNA NUCLEASE WAPA"/>
    <property type="match status" value="1"/>
</dbReference>
<organism evidence="5 6">
    <name type="scientific">Streptomyces radiopugnans</name>
    <dbReference type="NCBI Taxonomy" id="403935"/>
    <lineage>
        <taxon>Bacteria</taxon>
        <taxon>Bacillati</taxon>
        <taxon>Actinomycetota</taxon>
        <taxon>Actinomycetes</taxon>
        <taxon>Kitasatosporales</taxon>
        <taxon>Streptomycetaceae</taxon>
        <taxon>Streptomyces</taxon>
    </lineage>
</organism>
<dbReference type="SUPFAM" id="SSF51294">
    <property type="entry name" value="Hedgehog/intein (Hint) domain"/>
    <property type="match status" value="1"/>
</dbReference>
<sequence length="2614" mass="279478">MRAAGPLSWRGHGRPALTEPSRRRRRRARTAIVLLLSSTLAVTSLSAEAWAVPGPDMSREQTQLDLPDIPESEPIGQDEEAEKGLTTADEVAVTPYAPVAVTPWQEDTGTADLTGVKAGETVPVSDLPVALGVPEGGDPATLAGEWTVDLAAPETSQTAGVSGLIMQLTPPATADPAAEVALSVDYTAFADLYGPQAADRFGLMLLPDCVYHSPDTGDCATDGGVETMSGDTGADSFEALTSEVELLPADEAPTRTTAAEGEKTRRIVSGTVPVGSLFDTGSAPAAGEADGASVRTAALQAADTTGSRVVGALDTGASAAGDYTAAPLLSSGSWAAGSSSGAFTYSYQVQVPETGGGLTPKIALSYSSQSVDGRTSATNNQASWIGDGWDYNAGAITRTFANCTQDSKKTGANNTKHRTGDLCWGSQNATLSLGGMTTELVWDATKEEWFTANGDGSKVELITNKDVDNGARENAYWVVTTRDGTRYHFGLHRLPGWSDNGTAADDPVTNSVLTVPVYGNHEGEDCYKAGDFAGSSCTQAWRWSLDYVEDLQGNAMSLWWQRETNHYAKNFNFKAPVPYHRGGYLDRIDYGQRASTLFSEPAPARVRFLTQERCFAEGTLACTDENFAAKDPGKYRIWYDTPADLRCASGSKCWNAAPSFFTRKRLDQIVTSAQRRTDTAARQVVDEYRLKQSFPILRTGPNTALWLESITRTGYARKGTTDDKVTLRPVRFEYNQEEMPNRVMRGPEDPRPGFSRLRIARVINEYGGETFVTYKQPEGDCATGTGLPAKDNTAALKSNTRLCYPAFWHPDPAKEDIDWFHKYVVAGVEELPNVDGAFSTVTNYAYKNAGWKLAQQEFTKKSTRTYSQFAGFEQVATITGADDPAIGSKRTKSAVRYFRGMGADVSVKDIGGTVEIGKDEEPFAGRIAEELTYSEAGDADTDWLTRSITYPEATELAKRERGDGLTALRAWRVTEPRQVSHTRSSGTGDDKRTLRTVDTRTTYDPVHGLPTRIESLGDTGRTGDESCTLLEYLHQTDKNLIGLTKQTRTSPTTCAGADFDDLTTLSSAGRTAYDGAAYGAALAASPRGLPTQTWSLKADGSGFQSEGTTGFDAVGRVVRSTDPDSKTSTITYDPPTGQAFKVTERNSLGHEQVQELEPGRAVAVRTTDANGHVSHAEFDPLGRLVRAWKPGRTPSATAVPDFEAVYTTPDNKPPYITTRARGHENRIETSVTVYDGMGRERQVQEEATGGGRLITDTLYNTSGEVWQTNNAYFAEGAPEGELFTPLADTAVPNATRYTYDGLGRVVQEMPVLRGEDAPARATRYTYAEDHSTVINPSGAASYRLYTDALGRTTRVDTFTDTDRTTAGALTMRYEYDERGLLEKAVHSADPTRPWSWDYDRRGRMTAATDPDTGTTRTTYDHRDRPLTTTNARGVTVWNGYDELSRPTQQRLGSATGTLLSQYTYDTATGGKGLPASATRYTDGLPYRMEVAGYTDDYQPTSSTLTLPQTVADTWGLETSYTYNFSYTETGLPQSTTLPAAGHFPAEKILARYNNEGLPQSVSGKDWYGAEVVYSPYGQVLRSTLGAQPNRVWTMASYDESSGALTDQQVYREKAGDKTLVGGNLVSHRSYWYDNAGNVTAIRERSLGIEERQCFRYDPMGQLRSAWTSADQASCAVGPIKADGSVNATAGPDKAGYWQEYEYDLLGNRTKLTEKAVPGGTAKDSTTTYGYGRADGSQPRTLTKVTRKYTTPAGADVTAEAERLHELTGETKSVTSLDNGDKQEIDWTHDGQVERITGQGSNGRTPYVGLGAKCLDLKSAVPAAGQPVQLYDCNSTVAQNWAFTPTPGQADADLGALTVYDDWCVQPAANTAGSAVQLQKCDGSAAQELKRSSTGQLAHPASGLCVAVKDAATANATPTVLAACDSTSAAQQWEAQNQTRYIYGPDGTRLLSVKGRQATLHLGEAEVTVHKGGALVNTQRSYAAPGGTVMRYAAANSNPQLVALAGDHQGSPYAEVALNGTMQVRIRKQDPFGNQRGAGTAGVDMQTHKGFLGATRDDSSGYTQLGARMYDPAVGRFLSADPVLDLADPVQSNGYAYAHNNPVTLSDPTGLSVSLTASERAAALAGAGLSPAQVAQAQATMGRSLTSVILSAAWGALKDFIGINDAMACFGGDMWSCGSLIIGAIPWTKLGKIPSVLKAVDRTISAIQAWRTAKKAAQAVLAAARAAEKAALNAKKAAIEKAKKAAQAAKKKAAAKVNTTSNNAVNTTKKTGNPVQKQAQARSNPKGSSVSRTSGGKSSAGGGKSVSKPGGSSGGSSRGKGGSSGSGGSGKADEGDSCKTNSFTPGTRVLMADGSTKPIEDVKVGDKVLATDPETGRTRVETVTAEIRGEGVKHLVKVTVDTDGERGSKTAEVTATDGHPFWVPELGEWIDATDLRSGQWLRTSAGTHVQITAVERWTSPGATVHNLTVTDAHTYYVLVGTAPVLVHNCGDRPDGPDPDGNIVYRALAEGEDPAMGLTARDPSNVGVRPLSHVAGKKKTPWISTSKDPSIAFDKYNRGHGVVAIDLRLIPYSYVDISSGPFPSSRRHSAYARKDSEVLVWQNVPAEAIVGHWPGG</sequence>
<dbReference type="PROSITE" id="PS50231">
    <property type="entry name" value="RICIN_B_LECTIN"/>
    <property type="match status" value="1"/>
</dbReference>
<evidence type="ECO:0000313" key="6">
    <source>
        <dbReference type="Proteomes" id="UP000199055"/>
    </source>
</evidence>
<dbReference type="PROSITE" id="PS50818">
    <property type="entry name" value="INTEIN_C_TER"/>
    <property type="match status" value="1"/>
</dbReference>
<feature type="compositionally biased region" description="Polar residues" evidence="2">
    <location>
        <begin position="2258"/>
        <end position="2285"/>
    </location>
</feature>
<accession>A0A1H9GPR8</accession>
<dbReference type="RefSeq" id="WP_093660582.1">
    <property type="nucleotide sequence ID" value="NZ_FOET01000009.1"/>
</dbReference>
<feature type="compositionally biased region" description="Low complexity" evidence="2">
    <location>
        <begin position="1405"/>
        <end position="1417"/>
    </location>
</feature>
<keyword evidence="6" id="KW-1185">Reference proteome</keyword>
<feature type="region of interest" description="Disordered" evidence="2">
    <location>
        <begin position="2252"/>
        <end position="2354"/>
    </location>
</feature>
<dbReference type="InterPro" id="IPR003587">
    <property type="entry name" value="Hint_dom_N"/>
</dbReference>
<feature type="region of interest" description="Disordered" evidence="2">
    <location>
        <begin position="1715"/>
        <end position="1738"/>
    </location>
</feature>
<evidence type="ECO:0000256" key="2">
    <source>
        <dbReference type="SAM" id="MobiDB-lite"/>
    </source>
</evidence>
<dbReference type="Proteomes" id="UP000199055">
    <property type="component" value="Unassembled WGS sequence"/>
</dbReference>
<dbReference type="NCBIfam" id="TIGR03696">
    <property type="entry name" value="Rhs_assc_core"/>
    <property type="match status" value="1"/>
</dbReference>
<feature type="domain" description="Ricin B lectin" evidence="4">
    <location>
        <begin position="1803"/>
        <end position="1935"/>
    </location>
</feature>
<feature type="compositionally biased region" description="Gly residues" evidence="2">
    <location>
        <begin position="2310"/>
        <end position="2329"/>
    </location>
</feature>
<dbReference type="GO" id="GO:0016539">
    <property type="term" value="P:intein-mediated protein splicing"/>
    <property type="evidence" value="ECO:0007669"/>
    <property type="project" value="InterPro"/>
</dbReference>
<feature type="domain" description="Hint" evidence="3">
    <location>
        <begin position="2339"/>
        <end position="2444"/>
    </location>
</feature>
<dbReference type="EMBL" id="FOET01000009">
    <property type="protein sequence ID" value="SEQ51989.1"/>
    <property type="molecule type" value="Genomic_DNA"/>
</dbReference>
<dbReference type="SUPFAM" id="SSF50370">
    <property type="entry name" value="Ricin B-like lectins"/>
    <property type="match status" value="1"/>
</dbReference>
<dbReference type="Pfam" id="PF25023">
    <property type="entry name" value="TEN_YD-shell"/>
    <property type="match status" value="1"/>
</dbReference>
<dbReference type="PROSITE" id="PS50817">
    <property type="entry name" value="INTEIN_N_TER"/>
    <property type="match status" value="1"/>
</dbReference>
<protein>
    <submittedName>
        <fullName evidence="5">Intein N-terminal splicing region/RHS repeat-associated core domain-containing protein</fullName>
    </submittedName>
</protein>
<dbReference type="Gene3D" id="2.170.16.10">
    <property type="entry name" value="Hedgehog/Intein (Hint) domain"/>
    <property type="match status" value="1"/>
</dbReference>
<dbReference type="STRING" id="403935.SAMN05216481_109135"/>
<evidence type="ECO:0000259" key="4">
    <source>
        <dbReference type="SMART" id="SM00458"/>
    </source>
</evidence>
<dbReference type="InterPro" id="IPR006141">
    <property type="entry name" value="Intein_N"/>
</dbReference>
<dbReference type="Gene3D" id="2.80.10.50">
    <property type="match status" value="1"/>
</dbReference>
<dbReference type="InterPro" id="IPR000772">
    <property type="entry name" value="Ricin_B_lectin"/>
</dbReference>
<dbReference type="SMART" id="SM00458">
    <property type="entry name" value="RICIN"/>
    <property type="match status" value="1"/>
</dbReference>
<feature type="region of interest" description="Disordered" evidence="2">
    <location>
        <begin position="1405"/>
        <end position="1426"/>
    </location>
</feature>
<dbReference type="InterPro" id="IPR006530">
    <property type="entry name" value="YD"/>
</dbReference>
<dbReference type="SMART" id="SM00306">
    <property type="entry name" value="HintN"/>
    <property type="match status" value="1"/>
</dbReference>
<dbReference type="Pfam" id="PF07591">
    <property type="entry name" value="PT-HINT"/>
    <property type="match status" value="1"/>
</dbReference>
<dbReference type="InterPro" id="IPR030934">
    <property type="entry name" value="Intein_C"/>
</dbReference>
<dbReference type="InterPro" id="IPR050708">
    <property type="entry name" value="T6SS_VgrG/RHS"/>
</dbReference>
<reference evidence="6" key="1">
    <citation type="submission" date="2016-10" db="EMBL/GenBank/DDBJ databases">
        <authorList>
            <person name="Varghese N."/>
            <person name="Submissions S."/>
        </authorList>
    </citation>
    <scope>NUCLEOTIDE SEQUENCE [LARGE SCALE GENOMIC DNA]</scope>
    <source>
        <strain evidence="6">CGMCC 4.3519</strain>
    </source>
</reference>
<dbReference type="InterPro" id="IPR022385">
    <property type="entry name" value="Rhs_assc_core"/>
</dbReference>
<dbReference type="InterPro" id="IPR056823">
    <property type="entry name" value="TEN-like_YD-shell"/>
</dbReference>
<evidence type="ECO:0000256" key="1">
    <source>
        <dbReference type="ARBA" id="ARBA00022737"/>
    </source>
</evidence>
<evidence type="ECO:0000259" key="3">
    <source>
        <dbReference type="SMART" id="SM00306"/>
    </source>
</evidence>
<dbReference type="Gene3D" id="2.180.10.10">
    <property type="entry name" value="RHS repeat-associated core"/>
    <property type="match status" value="3"/>
</dbReference>
<dbReference type="NCBIfam" id="TIGR01643">
    <property type="entry name" value="YD_repeat_2x"/>
    <property type="match status" value="1"/>
</dbReference>
<dbReference type="PANTHER" id="PTHR32305">
    <property type="match status" value="1"/>
</dbReference>
<feature type="region of interest" description="Disordered" evidence="2">
    <location>
        <begin position="1"/>
        <end position="24"/>
    </location>
</feature>
<dbReference type="Pfam" id="PF00652">
    <property type="entry name" value="Ricin_B_lectin"/>
    <property type="match status" value="1"/>
</dbReference>
<gene>
    <name evidence="5" type="ORF">SAMN05216481_109135</name>
</gene>
<dbReference type="InterPro" id="IPR035992">
    <property type="entry name" value="Ricin_B-like_lectins"/>
</dbReference>
<dbReference type="InterPro" id="IPR036844">
    <property type="entry name" value="Hint_dom_sf"/>
</dbReference>
<evidence type="ECO:0000313" key="5">
    <source>
        <dbReference type="EMBL" id="SEQ51989.1"/>
    </source>
</evidence>
<dbReference type="CDD" id="cd00081">
    <property type="entry name" value="Hint"/>
    <property type="match status" value="1"/>
</dbReference>